<accession>A0A9Q8V7R5</accession>
<name>A0A9Q8V7R5_9HYPO</name>
<sequence>MGARARCCLSLDRNSRHVTSWTRHSDRATVVVLSLSAASRLSGAQDRQTEHNSSPPRRKACMQQQIRKLCRAYFARNRAENGQGILAESHVLGIKKSPTNQPGLVKEKAIVERHLYTSLTTY</sequence>
<protein>
    <submittedName>
        <fullName evidence="2">Uncharacterized protein</fullName>
    </submittedName>
</protein>
<evidence type="ECO:0000256" key="1">
    <source>
        <dbReference type="SAM" id="MobiDB-lite"/>
    </source>
</evidence>
<dbReference type="KEGG" id="ptkz:JDV02_002459"/>
<dbReference type="RefSeq" id="XP_047839459.1">
    <property type="nucleotide sequence ID" value="XM_047983488.1"/>
</dbReference>
<gene>
    <name evidence="2" type="ORF">JDV02_002459</name>
</gene>
<keyword evidence="3" id="KW-1185">Reference proteome</keyword>
<dbReference type="Proteomes" id="UP000829364">
    <property type="component" value="Chromosome 2"/>
</dbReference>
<evidence type="ECO:0000313" key="2">
    <source>
        <dbReference type="EMBL" id="UNI15978.1"/>
    </source>
</evidence>
<dbReference type="AlphaFoldDB" id="A0A9Q8V7R5"/>
<feature type="region of interest" description="Disordered" evidence="1">
    <location>
        <begin position="39"/>
        <end position="61"/>
    </location>
</feature>
<dbReference type="EMBL" id="CP086355">
    <property type="protein sequence ID" value="UNI15978.1"/>
    <property type="molecule type" value="Genomic_DNA"/>
</dbReference>
<reference evidence="2" key="1">
    <citation type="submission" date="2021-11" db="EMBL/GenBank/DDBJ databases">
        <title>Purpureocillium_takamizusanense_genome.</title>
        <authorList>
            <person name="Nguyen N.-H."/>
        </authorList>
    </citation>
    <scope>NUCLEOTIDE SEQUENCE</scope>
    <source>
        <strain evidence="2">PT3</strain>
    </source>
</reference>
<evidence type="ECO:0000313" key="3">
    <source>
        <dbReference type="Proteomes" id="UP000829364"/>
    </source>
</evidence>
<dbReference type="GeneID" id="72064420"/>
<organism evidence="2 3">
    <name type="scientific">Purpureocillium takamizusanense</name>
    <dbReference type="NCBI Taxonomy" id="2060973"/>
    <lineage>
        <taxon>Eukaryota</taxon>
        <taxon>Fungi</taxon>
        <taxon>Dikarya</taxon>
        <taxon>Ascomycota</taxon>
        <taxon>Pezizomycotina</taxon>
        <taxon>Sordariomycetes</taxon>
        <taxon>Hypocreomycetidae</taxon>
        <taxon>Hypocreales</taxon>
        <taxon>Ophiocordycipitaceae</taxon>
        <taxon>Purpureocillium</taxon>
    </lineage>
</organism>
<proteinExistence type="predicted"/>